<dbReference type="Proteomes" id="UP000053841">
    <property type="component" value="Unassembled WGS sequence"/>
</dbReference>
<accession>W6Z0A0</accession>
<dbReference type="HOGENOM" id="CLU_2298246_0_0_1"/>
<dbReference type="KEGG" id="bze:COCCADRAFT_86419"/>
<name>W6Z0A0_COCC2</name>
<dbReference type="RefSeq" id="XP_007708578.1">
    <property type="nucleotide sequence ID" value="XM_007710388.1"/>
</dbReference>
<evidence type="ECO:0000313" key="2">
    <source>
        <dbReference type="Proteomes" id="UP000053841"/>
    </source>
</evidence>
<organism evidence="1 2">
    <name type="scientific">Cochliobolus carbonum (strain 26-R-13)</name>
    <name type="common">Maize leaf spot fungus</name>
    <name type="synonym">Bipolaris zeicola</name>
    <dbReference type="NCBI Taxonomy" id="930089"/>
    <lineage>
        <taxon>Eukaryota</taxon>
        <taxon>Fungi</taxon>
        <taxon>Dikarya</taxon>
        <taxon>Ascomycota</taxon>
        <taxon>Pezizomycotina</taxon>
        <taxon>Dothideomycetes</taxon>
        <taxon>Pleosporomycetidae</taxon>
        <taxon>Pleosporales</taxon>
        <taxon>Pleosporineae</taxon>
        <taxon>Pleosporaceae</taxon>
        <taxon>Bipolaris</taxon>
    </lineage>
</organism>
<dbReference type="GeneID" id="19152146"/>
<reference evidence="1 2" key="1">
    <citation type="journal article" date="2013" name="PLoS Genet.">
        <title>Comparative genome structure, secondary metabolite, and effector coding capacity across Cochliobolus pathogens.</title>
        <authorList>
            <person name="Condon B.J."/>
            <person name="Leng Y."/>
            <person name="Wu D."/>
            <person name="Bushley K.E."/>
            <person name="Ohm R.A."/>
            <person name="Otillar R."/>
            <person name="Martin J."/>
            <person name="Schackwitz W."/>
            <person name="Grimwood J."/>
            <person name="MohdZainudin N."/>
            <person name="Xue C."/>
            <person name="Wang R."/>
            <person name="Manning V.A."/>
            <person name="Dhillon B."/>
            <person name="Tu Z.J."/>
            <person name="Steffenson B.J."/>
            <person name="Salamov A."/>
            <person name="Sun H."/>
            <person name="Lowry S."/>
            <person name="LaButti K."/>
            <person name="Han J."/>
            <person name="Copeland A."/>
            <person name="Lindquist E."/>
            <person name="Barry K."/>
            <person name="Schmutz J."/>
            <person name="Baker S.E."/>
            <person name="Ciuffetti L.M."/>
            <person name="Grigoriev I.V."/>
            <person name="Zhong S."/>
            <person name="Turgeon B.G."/>
        </authorList>
    </citation>
    <scope>NUCLEOTIDE SEQUENCE [LARGE SCALE GENOMIC DNA]</scope>
    <source>
        <strain evidence="1 2">26-R-13</strain>
    </source>
</reference>
<dbReference type="AlphaFoldDB" id="W6Z0A0"/>
<dbReference type="EMBL" id="KI964554">
    <property type="protein sequence ID" value="EUC37121.1"/>
    <property type="molecule type" value="Genomic_DNA"/>
</dbReference>
<protein>
    <submittedName>
        <fullName evidence="1">Uncharacterized protein</fullName>
    </submittedName>
</protein>
<proteinExistence type="predicted"/>
<gene>
    <name evidence="1" type="ORF">COCCADRAFT_86419</name>
</gene>
<sequence>MREVTFSTWTSNTHLRDILQRAENTVDVMNSRHRRGGKAQVRCARRRFLQVTAEPTDFGRGHKSLNMPDRSNLTSTSLSNFGTVWSTSVHFCLCWLWADHLKWRVGLQHMTGRVGTHLNYPTLTL</sequence>
<keyword evidence="2" id="KW-1185">Reference proteome</keyword>
<evidence type="ECO:0000313" key="1">
    <source>
        <dbReference type="EMBL" id="EUC37121.1"/>
    </source>
</evidence>